<name>A0A9W6ZKS7_9STRA</name>
<dbReference type="SUPFAM" id="SSF51197">
    <property type="entry name" value="Clavaminate synthase-like"/>
    <property type="match status" value="1"/>
</dbReference>
<dbReference type="InterPro" id="IPR032857">
    <property type="entry name" value="ALKBH4"/>
</dbReference>
<reference evidence="1" key="1">
    <citation type="submission" date="2022-07" db="EMBL/GenBank/DDBJ databases">
        <title>Genome analysis of Parmales, a sister group of diatoms, reveals the evolutionary specialization of diatoms from phago-mixotrophs to photoautotrophs.</title>
        <authorList>
            <person name="Ban H."/>
            <person name="Sato S."/>
            <person name="Yoshikawa S."/>
            <person name="Kazumasa Y."/>
            <person name="Nakamura Y."/>
            <person name="Ichinomiya M."/>
            <person name="Saitoh K."/>
            <person name="Sato N."/>
            <person name="Blanc-Mathieu R."/>
            <person name="Endo H."/>
            <person name="Kuwata A."/>
            <person name="Ogata H."/>
        </authorList>
    </citation>
    <scope>NUCLEOTIDE SEQUENCE</scope>
</reference>
<proteinExistence type="predicted"/>
<dbReference type="PANTHER" id="PTHR12463:SF1">
    <property type="entry name" value="2-OXOGLUTARATE AND FE-DEPENDENT OXYGENASE FAMILY PROTEIN"/>
    <property type="match status" value="1"/>
</dbReference>
<keyword evidence="2" id="KW-1185">Reference proteome</keyword>
<organism evidence="1 2">
    <name type="scientific">Triparma retinervis</name>
    <dbReference type="NCBI Taxonomy" id="2557542"/>
    <lineage>
        <taxon>Eukaryota</taxon>
        <taxon>Sar</taxon>
        <taxon>Stramenopiles</taxon>
        <taxon>Ochrophyta</taxon>
        <taxon>Bolidophyceae</taxon>
        <taxon>Parmales</taxon>
        <taxon>Triparmaceae</taxon>
        <taxon>Triparma</taxon>
    </lineage>
</organism>
<comment type="caution">
    <text evidence="1">The sequence shown here is derived from an EMBL/GenBank/DDBJ whole genome shotgun (WGS) entry which is preliminary data.</text>
</comment>
<evidence type="ECO:0008006" key="3">
    <source>
        <dbReference type="Google" id="ProtNLM"/>
    </source>
</evidence>
<evidence type="ECO:0000313" key="2">
    <source>
        <dbReference type="Proteomes" id="UP001165082"/>
    </source>
</evidence>
<protein>
    <recommendedName>
        <fullName evidence="3">Alpha-ketoglutarate-dependent dioxygenase AlkB-like domain-containing protein</fullName>
    </recommendedName>
</protein>
<accession>A0A9W6ZKS7</accession>
<dbReference type="GO" id="GO:0016491">
    <property type="term" value="F:oxidoreductase activity"/>
    <property type="evidence" value="ECO:0007669"/>
    <property type="project" value="TreeGrafter"/>
</dbReference>
<dbReference type="GO" id="GO:0070988">
    <property type="term" value="P:demethylation"/>
    <property type="evidence" value="ECO:0007669"/>
    <property type="project" value="InterPro"/>
</dbReference>
<gene>
    <name evidence="1" type="ORF">TrRE_jg10056</name>
</gene>
<dbReference type="PANTHER" id="PTHR12463">
    <property type="entry name" value="OXYGENASE-RELATED"/>
    <property type="match status" value="1"/>
</dbReference>
<dbReference type="Proteomes" id="UP001165082">
    <property type="component" value="Unassembled WGS sequence"/>
</dbReference>
<sequence>MMAVTQPVSGLFIIENFLTEAEETNLVENMMNETHPPFKVGNFNGTHYGKRWGVHCNLRDRKVGAAENLLPEYITALINPKIKALGHPKLATFTMNEANAIEYRRDKGHNLDHHVDDRVLSKEPICNLSLNGSCKMTYTRVQENVVKGLKGKDGGGVIGDKVLVLLKPRTLQILTGEARYNFSHGIENEDLLSTSRISLTMRESPQTTRNYV</sequence>
<evidence type="ECO:0000313" key="1">
    <source>
        <dbReference type="EMBL" id="GMH54666.1"/>
    </source>
</evidence>
<dbReference type="GO" id="GO:0032451">
    <property type="term" value="F:demethylase activity"/>
    <property type="evidence" value="ECO:0007669"/>
    <property type="project" value="TreeGrafter"/>
</dbReference>
<dbReference type="InterPro" id="IPR037151">
    <property type="entry name" value="AlkB-like_sf"/>
</dbReference>
<dbReference type="AlphaFoldDB" id="A0A9W6ZKS7"/>
<dbReference type="OrthoDB" id="412814at2759"/>
<dbReference type="Gene3D" id="2.60.120.590">
    <property type="entry name" value="Alpha-ketoglutarate-dependent dioxygenase AlkB-like"/>
    <property type="match status" value="1"/>
</dbReference>
<dbReference type="EMBL" id="BRXZ01003433">
    <property type="protein sequence ID" value="GMH54666.1"/>
    <property type="molecule type" value="Genomic_DNA"/>
</dbReference>